<dbReference type="PANTHER" id="PTHR47642:SF7">
    <property type="entry name" value="ATP-DEPENDENT DNA HELICASE PIF1"/>
    <property type="match status" value="1"/>
</dbReference>
<dbReference type="Pfam" id="PF05970">
    <property type="entry name" value="PIF1"/>
    <property type="match status" value="1"/>
</dbReference>
<dbReference type="GO" id="GO:0000723">
    <property type="term" value="P:telomere maintenance"/>
    <property type="evidence" value="ECO:0007669"/>
    <property type="project" value="InterPro"/>
</dbReference>
<name>A0A382AVQ1_9ZZZZ</name>
<dbReference type="Gene3D" id="3.40.50.300">
    <property type="entry name" value="P-loop containing nucleotide triphosphate hydrolases"/>
    <property type="match status" value="1"/>
</dbReference>
<dbReference type="SUPFAM" id="SSF52540">
    <property type="entry name" value="P-loop containing nucleoside triphosphate hydrolases"/>
    <property type="match status" value="2"/>
</dbReference>
<dbReference type="CDD" id="cd18809">
    <property type="entry name" value="SF1_C_RecD"/>
    <property type="match status" value="1"/>
</dbReference>
<organism evidence="2">
    <name type="scientific">marine metagenome</name>
    <dbReference type="NCBI Taxonomy" id="408172"/>
    <lineage>
        <taxon>unclassified sequences</taxon>
        <taxon>metagenomes</taxon>
        <taxon>ecological metagenomes</taxon>
    </lineage>
</organism>
<dbReference type="GO" id="GO:0003678">
    <property type="term" value="F:DNA helicase activity"/>
    <property type="evidence" value="ECO:0007669"/>
    <property type="project" value="InterPro"/>
</dbReference>
<gene>
    <name evidence="2" type="ORF">METZ01_LOCUS157901</name>
</gene>
<dbReference type="AlphaFoldDB" id="A0A382AVQ1"/>
<protein>
    <recommendedName>
        <fullName evidence="1">DNA helicase Pif1-like DEAD-box helicase domain-containing protein</fullName>
    </recommendedName>
</protein>
<dbReference type="InterPro" id="IPR027417">
    <property type="entry name" value="P-loop_NTPase"/>
</dbReference>
<dbReference type="EMBL" id="UINC01026850">
    <property type="protein sequence ID" value="SVB05047.1"/>
    <property type="molecule type" value="Genomic_DNA"/>
</dbReference>
<evidence type="ECO:0000313" key="2">
    <source>
        <dbReference type="EMBL" id="SVB05047.1"/>
    </source>
</evidence>
<sequence>MASSKLTNSESSFDLVLDQVLRLVVEEDSQQFIYITGAAGTGKTTLIERIKDECLLKKMVVAPTGVAALNIGGSTINSAFRIGFDTFPVIQESKDPRFKKLLKNLELLVIDEISMVRAPMLDAISETLKIHRNSTKPFGGIHLLACGDLFQLPPVVKDHEEGSIFEIYDSIYFFSAHSFQAMNAPIYFELSNSFRQKDDHQFYDLLNDIRLGKNLEESIRTINDVCFNPEFETESSLIITSRKYRAEQINEEMLDQIEGSVTCIKSKEQGEFNENDLPAPRELRIKEDAKVMFIKNDSEGRWVNGTVGVVINCLDKNKKIIKVKVGSDIFKVKREEWNKVRYVYDDYNDEMEEEIVSSFKQFPLKLGWAVTIHKAQGLTLESCSVDLGEGAFATGQAYVALSRCKTLESLNLYRELKIRDALVDPDIQDFHEKFF</sequence>
<feature type="domain" description="DNA helicase Pif1-like DEAD-box helicase" evidence="1">
    <location>
        <begin position="16"/>
        <end position="216"/>
    </location>
</feature>
<dbReference type="InterPro" id="IPR051055">
    <property type="entry name" value="PIF1_helicase"/>
</dbReference>
<proteinExistence type="predicted"/>
<evidence type="ECO:0000259" key="1">
    <source>
        <dbReference type="Pfam" id="PF05970"/>
    </source>
</evidence>
<dbReference type="InterPro" id="IPR010285">
    <property type="entry name" value="DNA_helicase_pif1-like_DEAD"/>
</dbReference>
<accession>A0A382AVQ1</accession>
<dbReference type="GO" id="GO:0006281">
    <property type="term" value="P:DNA repair"/>
    <property type="evidence" value="ECO:0007669"/>
    <property type="project" value="InterPro"/>
</dbReference>
<dbReference type="PANTHER" id="PTHR47642">
    <property type="entry name" value="ATP-DEPENDENT DNA HELICASE"/>
    <property type="match status" value="1"/>
</dbReference>
<reference evidence="2" key="1">
    <citation type="submission" date="2018-05" db="EMBL/GenBank/DDBJ databases">
        <authorList>
            <person name="Lanie J.A."/>
            <person name="Ng W.-L."/>
            <person name="Kazmierczak K.M."/>
            <person name="Andrzejewski T.M."/>
            <person name="Davidsen T.M."/>
            <person name="Wayne K.J."/>
            <person name="Tettelin H."/>
            <person name="Glass J.I."/>
            <person name="Rusch D."/>
            <person name="Podicherti R."/>
            <person name="Tsui H.-C.T."/>
            <person name="Winkler M.E."/>
        </authorList>
    </citation>
    <scope>NUCLEOTIDE SEQUENCE</scope>
</reference>
<dbReference type="Gene3D" id="2.30.30.940">
    <property type="match status" value="1"/>
</dbReference>